<dbReference type="InterPro" id="IPR041118">
    <property type="entry name" value="Rx_N"/>
</dbReference>
<keyword evidence="3" id="KW-0611">Plant defense</keyword>
<dbReference type="EMBL" id="JBJKBG010000007">
    <property type="protein sequence ID" value="KAL3730690.1"/>
    <property type="molecule type" value="Genomic_DNA"/>
</dbReference>
<evidence type="ECO:0000256" key="1">
    <source>
        <dbReference type="ARBA" id="ARBA00022737"/>
    </source>
</evidence>
<dbReference type="GO" id="GO:0000166">
    <property type="term" value="F:nucleotide binding"/>
    <property type="evidence" value="ECO:0007669"/>
    <property type="project" value="UniProtKB-KW"/>
</dbReference>
<name>A0ABD3JSS9_EUCGL</name>
<dbReference type="Pfam" id="PF18052">
    <property type="entry name" value="Rx_N"/>
    <property type="match status" value="1"/>
</dbReference>
<organism evidence="5 6">
    <name type="scientific">Eucalyptus globulus</name>
    <name type="common">Tasmanian blue gum</name>
    <dbReference type="NCBI Taxonomy" id="34317"/>
    <lineage>
        <taxon>Eukaryota</taxon>
        <taxon>Viridiplantae</taxon>
        <taxon>Streptophyta</taxon>
        <taxon>Embryophyta</taxon>
        <taxon>Tracheophyta</taxon>
        <taxon>Spermatophyta</taxon>
        <taxon>Magnoliopsida</taxon>
        <taxon>eudicotyledons</taxon>
        <taxon>Gunneridae</taxon>
        <taxon>Pentapetalae</taxon>
        <taxon>rosids</taxon>
        <taxon>malvids</taxon>
        <taxon>Myrtales</taxon>
        <taxon>Myrtaceae</taxon>
        <taxon>Myrtoideae</taxon>
        <taxon>Eucalypteae</taxon>
        <taxon>Eucalyptus</taxon>
    </lineage>
</organism>
<evidence type="ECO:0000313" key="6">
    <source>
        <dbReference type="Proteomes" id="UP001634007"/>
    </source>
</evidence>
<dbReference type="CDD" id="cd14798">
    <property type="entry name" value="RX-CC_like"/>
    <property type="match status" value="1"/>
</dbReference>
<protein>
    <recommendedName>
        <fullName evidence="4">Disease resistance N-terminal domain-containing protein</fullName>
    </recommendedName>
</protein>
<dbReference type="InterPro" id="IPR038005">
    <property type="entry name" value="RX-like_CC"/>
</dbReference>
<feature type="domain" description="Disease resistance N-terminal" evidence="4">
    <location>
        <begin position="5"/>
        <end position="88"/>
    </location>
</feature>
<evidence type="ECO:0000256" key="2">
    <source>
        <dbReference type="ARBA" id="ARBA00022741"/>
    </source>
</evidence>
<reference evidence="5 6" key="1">
    <citation type="submission" date="2024-11" db="EMBL/GenBank/DDBJ databases">
        <title>Chromosome-level genome assembly of Eucalyptus globulus Labill. provides insights into its genome evolution.</title>
        <authorList>
            <person name="Li X."/>
        </authorList>
    </citation>
    <scope>NUCLEOTIDE SEQUENCE [LARGE SCALE GENOMIC DNA]</scope>
    <source>
        <strain evidence="5">CL2024</strain>
        <tissue evidence="5">Fresh tender leaves</tissue>
    </source>
</reference>
<dbReference type="Proteomes" id="UP001634007">
    <property type="component" value="Unassembled WGS sequence"/>
</dbReference>
<dbReference type="PANTHER" id="PTHR19338:SF66">
    <property type="entry name" value="NB-ARC DOMAIN-CONTAINING PROTEIN"/>
    <property type="match status" value="1"/>
</dbReference>
<evidence type="ECO:0000256" key="3">
    <source>
        <dbReference type="ARBA" id="ARBA00022821"/>
    </source>
</evidence>
<dbReference type="Gene3D" id="1.20.5.4130">
    <property type="match status" value="1"/>
</dbReference>
<dbReference type="AlphaFoldDB" id="A0ABD3JSS9"/>
<sequence>MAESVVSFAVETIGNLLTNEAKILWGMESQVEDLQKELKLIQCLLRDADSRREHNQAVGEWVAQLRDIAHDAEDVIEQYILRVASKKGQNIIISYAFFVAKCTMQVHGVGRKIEGLKSSISNLRMNMQGSGIQIEKPVNEEGCPNGENKKIIFIFILPKKNYIFILVTEKLKILAFDFFGKSTKIVLNLLYRYQFNHKLFNWTNLVLNLFTLVPIQSIRLI</sequence>
<evidence type="ECO:0000313" key="5">
    <source>
        <dbReference type="EMBL" id="KAL3730690.1"/>
    </source>
</evidence>
<keyword evidence="2" id="KW-0547">Nucleotide-binding</keyword>
<gene>
    <name evidence="5" type="ORF">ACJRO7_027683</name>
</gene>
<keyword evidence="6" id="KW-1185">Reference proteome</keyword>
<keyword evidence="1" id="KW-0677">Repeat</keyword>
<dbReference type="GO" id="GO:0006952">
    <property type="term" value="P:defense response"/>
    <property type="evidence" value="ECO:0007669"/>
    <property type="project" value="UniProtKB-KW"/>
</dbReference>
<accession>A0ABD3JSS9</accession>
<comment type="caution">
    <text evidence="5">The sequence shown here is derived from an EMBL/GenBank/DDBJ whole genome shotgun (WGS) entry which is preliminary data.</text>
</comment>
<proteinExistence type="predicted"/>
<dbReference type="PANTHER" id="PTHR19338">
    <property type="entry name" value="TRANSLOCASE OF INNER MITOCHONDRIAL MEMBRANE 13 HOMOLOG"/>
    <property type="match status" value="1"/>
</dbReference>
<evidence type="ECO:0000259" key="4">
    <source>
        <dbReference type="Pfam" id="PF18052"/>
    </source>
</evidence>